<reference evidence="3" key="1">
    <citation type="journal article" date="2010" name="Genome Biol.">
        <title>Genome sequence of the necrotrophic plant pathogen Pythium ultimum reveals original pathogenicity mechanisms and effector repertoire.</title>
        <authorList>
            <person name="Levesque C.A."/>
            <person name="Brouwer H."/>
            <person name="Cano L."/>
            <person name="Hamilton J.P."/>
            <person name="Holt C."/>
            <person name="Huitema E."/>
            <person name="Raffaele S."/>
            <person name="Robideau G.P."/>
            <person name="Thines M."/>
            <person name="Win J."/>
            <person name="Zerillo M.M."/>
            <person name="Beakes G.W."/>
            <person name="Boore J.L."/>
            <person name="Busam D."/>
            <person name="Dumas B."/>
            <person name="Ferriera S."/>
            <person name="Fuerstenberg S.I."/>
            <person name="Gachon C.M."/>
            <person name="Gaulin E."/>
            <person name="Govers F."/>
            <person name="Grenville-Briggs L."/>
            <person name="Horner N."/>
            <person name="Hostetler J."/>
            <person name="Jiang R.H."/>
            <person name="Johnson J."/>
            <person name="Krajaejun T."/>
            <person name="Lin H."/>
            <person name="Meijer H.J."/>
            <person name="Moore B."/>
            <person name="Morris P."/>
            <person name="Phuntmart V."/>
            <person name="Puiu D."/>
            <person name="Shetty J."/>
            <person name="Stajich J.E."/>
            <person name="Tripathy S."/>
            <person name="Wawra S."/>
            <person name="van West P."/>
            <person name="Whitty B.R."/>
            <person name="Coutinho P.M."/>
            <person name="Henrissat B."/>
            <person name="Martin F."/>
            <person name="Thomas P.D."/>
            <person name="Tyler B.M."/>
            <person name="De Vries R.P."/>
            <person name="Kamoun S."/>
            <person name="Yandell M."/>
            <person name="Tisserat N."/>
            <person name="Buell C.R."/>
        </authorList>
    </citation>
    <scope>NUCLEOTIDE SEQUENCE</scope>
    <source>
        <strain evidence="3">DAOM:BR144</strain>
    </source>
</reference>
<evidence type="ECO:0000313" key="3">
    <source>
        <dbReference type="Proteomes" id="UP000019132"/>
    </source>
</evidence>
<reference evidence="3" key="2">
    <citation type="submission" date="2010-04" db="EMBL/GenBank/DDBJ databases">
        <authorList>
            <person name="Buell R."/>
            <person name="Hamilton J."/>
            <person name="Hostetler J."/>
        </authorList>
    </citation>
    <scope>NUCLEOTIDE SEQUENCE [LARGE SCALE GENOMIC DNA]</scope>
    <source>
        <strain evidence="3">DAOM:BR144</strain>
    </source>
</reference>
<protein>
    <submittedName>
        <fullName evidence="2">Uncharacterized protein</fullName>
    </submittedName>
</protein>
<keyword evidence="3" id="KW-1185">Reference proteome</keyword>
<dbReference type="eggNOG" id="ENOG502S3SF">
    <property type="taxonomic scope" value="Eukaryota"/>
</dbReference>
<evidence type="ECO:0000256" key="1">
    <source>
        <dbReference type="SAM" id="MobiDB-lite"/>
    </source>
</evidence>
<proteinExistence type="predicted"/>
<feature type="region of interest" description="Disordered" evidence="1">
    <location>
        <begin position="54"/>
        <end position="100"/>
    </location>
</feature>
<dbReference type="AlphaFoldDB" id="K3WV06"/>
<accession>K3WV06</accession>
<dbReference type="InParanoid" id="K3WV06"/>
<dbReference type="OMA" id="PPQDQFH"/>
<organism evidence="2 3">
    <name type="scientific">Globisporangium ultimum (strain ATCC 200006 / CBS 805.95 / DAOM BR144)</name>
    <name type="common">Pythium ultimum</name>
    <dbReference type="NCBI Taxonomy" id="431595"/>
    <lineage>
        <taxon>Eukaryota</taxon>
        <taxon>Sar</taxon>
        <taxon>Stramenopiles</taxon>
        <taxon>Oomycota</taxon>
        <taxon>Peronosporomycetes</taxon>
        <taxon>Pythiales</taxon>
        <taxon>Pythiaceae</taxon>
        <taxon>Globisporangium</taxon>
    </lineage>
</organism>
<dbReference type="EMBL" id="GL376558">
    <property type="status" value="NOT_ANNOTATED_CDS"/>
    <property type="molecule type" value="Genomic_DNA"/>
</dbReference>
<sequence>MSHGLADASFFPTAKELSTGLQWFRDHPVLAAAAATAVSVITYLNTTETLVRSASSSASQLADDDDDECRGMGRADTAFADGDDDYDTGNAGGSGGGSSSNMYGGRSVLYRKRVVTTTTRSAFERGAKTPPPGVAHRSASDGKLSAAVSWCDEHGGSLTQVFEEWHLTEEERISELERSSEMSEIQDAALSCSGGEENTGSFRDESFASSARVNGAAAARLPPVGTLKKSSTQQSILSGMDAPVGSTHGRTSSCHHDTVVSTRLEAPTEHDSLQTESPQWGWYVAITPPQDHLHPNVPRAAMQPYRAPYAATNGASKIYGGISSLRRSTSGQIP</sequence>
<dbReference type="VEuPathDB" id="FungiDB:PYU1_G008785"/>
<name>K3WV06_GLOUD</name>
<dbReference type="HOGENOM" id="CLU_078667_0_0_1"/>
<dbReference type="Proteomes" id="UP000019132">
    <property type="component" value="Unassembled WGS sequence"/>
</dbReference>
<dbReference type="EnsemblProtists" id="PYU1_T008803">
    <property type="protein sequence ID" value="PYU1_T008803"/>
    <property type="gene ID" value="PYU1_G008785"/>
</dbReference>
<evidence type="ECO:0000313" key="2">
    <source>
        <dbReference type="EnsemblProtists" id="PYU1_T008803"/>
    </source>
</evidence>
<reference evidence="2" key="3">
    <citation type="submission" date="2015-02" db="UniProtKB">
        <authorList>
            <consortium name="EnsemblProtists"/>
        </authorList>
    </citation>
    <scope>IDENTIFICATION</scope>
    <source>
        <strain evidence="2">DAOM BR144</strain>
    </source>
</reference>